<sequence>MPIKLYGALTGKISALMDSVAAQEKDPNSKPHYMVEVNVSGALYRAAINVLSDDNPPDLQFYMDDNYTHPILQLVKGFTPGLFTLKSKPGTGALDYVQENLFDISKMSIIPPMDGPNGRDLDDIMNQRFGRAQTEGALVYFLGSCYMDTTADQFFGFTPAYGIHNIHMNQGSTGSFKRENGPYQDGATLIHYPSDDTWCAMFTKFQSQEVG</sequence>
<accession>A0A4R8DH29</accession>
<dbReference type="OrthoDB" id="291334at2"/>
<dbReference type="AlphaFoldDB" id="A0A4R8DH29"/>
<organism evidence="1 2">
    <name type="scientific">Dinghuibacter silviterrae</name>
    <dbReference type="NCBI Taxonomy" id="1539049"/>
    <lineage>
        <taxon>Bacteria</taxon>
        <taxon>Pseudomonadati</taxon>
        <taxon>Bacteroidota</taxon>
        <taxon>Chitinophagia</taxon>
        <taxon>Chitinophagales</taxon>
        <taxon>Chitinophagaceae</taxon>
        <taxon>Dinghuibacter</taxon>
    </lineage>
</organism>
<evidence type="ECO:0000313" key="1">
    <source>
        <dbReference type="EMBL" id="TDW96797.1"/>
    </source>
</evidence>
<keyword evidence="2" id="KW-1185">Reference proteome</keyword>
<gene>
    <name evidence="1" type="ORF">EDB95_4633</name>
</gene>
<dbReference type="Proteomes" id="UP000294498">
    <property type="component" value="Unassembled WGS sequence"/>
</dbReference>
<dbReference type="RefSeq" id="WP_133997873.1">
    <property type="nucleotide sequence ID" value="NZ_SODV01000002.1"/>
</dbReference>
<dbReference type="InterPro" id="IPR019268">
    <property type="entry name" value="DUF2278"/>
</dbReference>
<proteinExistence type="predicted"/>
<protein>
    <submittedName>
        <fullName evidence="1">Uncharacterized protein YukJ</fullName>
    </submittedName>
</protein>
<dbReference type="EMBL" id="SODV01000002">
    <property type="protein sequence ID" value="TDW96797.1"/>
    <property type="molecule type" value="Genomic_DNA"/>
</dbReference>
<comment type="caution">
    <text evidence="1">The sequence shown here is derived from an EMBL/GenBank/DDBJ whole genome shotgun (WGS) entry which is preliminary data.</text>
</comment>
<dbReference type="Pfam" id="PF10042">
    <property type="entry name" value="DUF2278"/>
    <property type="match status" value="1"/>
</dbReference>
<name>A0A4R8DH29_9BACT</name>
<reference evidence="1 2" key="1">
    <citation type="submission" date="2019-03" db="EMBL/GenBank/DDBJ databases">
        <title>Genomic Encyclopedia of Type Strains, Phase IV (KMG-IV): sequencing the most valuable type-strain genomes for metagenomic binning, comparative biology and taxonomic classification.</title>
        <authorList>
            <person name="Goeker M."/>
        </authorList>
    </citation>
    <scope>NUCLEOTIDE SEQUENCE [LARGE SCALE GENOMIC DNA]</scope>
    <source>
        <strain evidence="1 2">DSM 100059</strain>
    </source>
</reference>
<evidence type="ECO:0000313" key="2">
    <source>
        <dbReference type="Proteomes" id="UP000294498"/>
    </source>
</evidence>